<dbReference type="EMBL" id="BARS01007569">
    <property type="protein sequence ID" value="GAF67469.1"/>
    <property type="molecule type" value="Genomic_DNA"/>
</dbReference>
<protein>
    <recommendedName>
        <fullName evidence="2">GYD domain-containing protein</fullName>
    </recommendedName>
</protein>
<evidence type="ECO:0000313" key="1">
    <source>
        <dbReference type="EMBL" id="GAF67469.1"/>
    </source>
</evidence>
<organism evidence="1">
    <name type="scientific">marine sediment metagenome</name>
    <dbReference type="NCBI Taxonomy" id="412755"/>
    <lineage>
        <taxon>unclassified sequences</taxon>
        <taxon>metagenomes</taxon>
        <taxon>ecological metagenomes</taxon>
    </lineage>
</organism>
<dbReference type="InterPro" id="IPR014845">
    <property type="entry name" value="GYD/TTHA1554"/>
</dbReference>
<sequence length="97" mass="10725">MPTYITLIKWTDQGIRNVKESPQRLDATKKSIEAAGGKFIGYYLTMGRYDAVLIAEALSDEVVAAQILGAGSQGNVRTETMKAFPEDQYRNIIAKVQ</sequence>
<gene>
    <name evidence="1" type="ORF">S01H1_14538</name>
</gene>
<accession>X0REZ7</accession>
<dbReference type="AlphaFoldDB" id="X0REZ7"/>
<evidence type="ECO:0008006" key="2">
    <source>
        <dbReference type="Google" id="ProtNLM"/>
    </source>
</evidence>
<name>X0REZ7_9ZZZZ</name>
<proteinExistence type="predicted"/>
<reference evidence="1" key="1">
    <citation type="journal article" date="2014" name="Front. Microbiol.">
        <title>High frequency of phylogenetically diverse reductive dehalogenase-homologous genes in deep subseafloor sedimentary metagenomes.</title>
        <authorList>
            <person name="Kawai M."/>
            <person name="Futagami T."/>
            <person name="Toyoda A."/>
            <person name="Takaki Y."/>
            <person name="Nishi S."/>
            <person name="Hori S."/>
            <person name="Arai W."/>
            <person name="Tsubouchi T."/>
            <person name="Morono Y."/>
            <person name="Uchiyama I."/>
            <person name="Ito T."/>
            <person name="Fujiyama A."/>
            <person name="Inagaki F."/>
            <person name="Takami H."/>
        </authorList>
    </citation>
    <scope>NUCLEOTIDE SEQUENCE</scope>
    <source>
        <strain evidence="1">Expedition CK06-06</strain>
    </source>
</reference>
<dbReference type="Pfam" id="PF08734">
    <property type="entry name" value="GYD"/>
    <property type="match status" value="1"/>
</dbReference>
<comment type="caution">
    <text evidence="1">The sequence shown here is derived from an EMBL/GenBank/DDBJ whole genome shotgun (WGS) entry which is preliminary data.</text>
</comment>